<feature type="non-terminal residue" evidence="1">
    <location>
        <position position="1"/>
    </location>
</feature>
<comment type="caution">
    <text evidence="1">The sequence shown here is derived from an EMBL/GenBank/DDBJ whole genome shotgun (WGS) entry which is preliminary data.</text>
</comment>
<reference evidence="1" key="1">
    <citation type="submission" date="2023-03" db="EMBL/GenBank/DDBJ databases">
        <authorList>
            <person name="Steffen K."/>
            <person name="Cardenas P."/>
        </authorList>
    </citation>
    <scope>NUCLEOTIDE SEQUENCE</scope>
</reference>
<sequence>SFRGLASKPLENAHKVFSALDVLELGTQLLVRHDLFGIIGICEPSAGLFVVCQESHNHVRSQAVVAANFQRLIPPHQKFDFPRFLMSEDFQFSASPLFPLSFLVESIELGSLREQNFSVVVPGFDLYTLW</sequence>
<organism evidence="1 2">
    <name type="scientific">Geodia barretti</name>
    <name type="common">Barrett's horny sponge</name>
    <dbReference type="NCBI Taxonomy" id="519541"/>
    <lineage>
        <taxon>Eukaryota</taxon>
        <taxon>Metazoa</taxon>
        <taxon>Porifera</taxon>
        <taxon>Demospongiae</taxon>
        <taxon>Heteroscleromorpha</taxon>
        <taxon>Tetractinellida</taxon>
        <taxon>Astrophorina</taxon>
        <taxon>Geodiidae</taxon>
        <taxon>Geodia</taxon>
    </lineage>
</organism>
<dbReference type="EMBL" id="CASHTH010000294">
    <property type="protein sequence ID" value="CAI7997125.1"/>
    <property type="molecule type" value="Genomic_DNA"/>
</dbReference>
<accession>A0AA35QYC7</accession>
<protein>
    <submittedName>
        <fullName evidence="1">Uncharacterized protein</fullName>
    </submittedName>
</protein>
<keyword evidence="2" id="KW-1185">Reference proteome</keyword>
<dbReference type="AlphaFoldDB" id="A0AA35QYC7"/>
<evidence type="ECO:0000313" key="1">
    <source>
        <dbReference type="EMBL" id="CAI7997125.1"/>
    </source>
</evidence>
<proteinExistence type="predicted"/>
<evidence type="ECO:0000313" key="2">
    <source>
        <dbReference type="Proteomes" id="UP001174909"/>
    </source>
</evidence>
<gene>
    <name evidence="1" type="ORF">GBAR_LOCUS2068</name>
</gene>
<dbReference type="Proteomes" id="UP001174909">
    <property type="component" value="Unassembled WGS sequence"/>
</dbReference>
<name>A0AA35QYC7_GEOBA</name>